<dbReference type="Proteomes" id="UP001454036">
    <property type="component" value="Unassembled WGS sequence"/>
</dbReference>
<evidence type="ECO:0000256" key="1">
    <source>
        <dbReference type="SAM" id="Coils"/>
    </source>
</evidence>
<reference evidence="2 3" key="1">
    <citation type="submission" date="2024-01" db="EMBL/GenBank/DDBJ databases">
        <title>The complete chloroplast genome sequence of Lithospermum erythrorhizon: insights into the phylogenetic relationship among Boraginaceae species and the maternal lineages of purple gromwells.</title>
        <authorList>
            <person name="Okada T."/>
            <person name="Watanabe K."/>
        </authorList>
    </citation>
    <scope>NUCLEOTIDE SEQUENCE [LARGE SCALE GENOMIC DNA]</scope>
</reference>
<name>A0AAV3NYR6_LITER</name>
<accession>A0AAV3NYR6</accession>
<comment type="caution">
    <text evidence="2">The sequence shown here is derived from an EMBL/GenBank/DDBJ whole genome shotgun (WGS) entry which is preliminary data.</text>
</comment>
<dbReference type="SUPFAM" id="SSF56219">
    <property type="entry name" value="DNase I-like"/>
    <property type="match status" value="1"/>
</dbReference>
<dbReference type="InterPro" id="IPR036691">
    <property type="entry name" value="Endo/exonu/phosph_ase_sf"/>
</dbReference>
<proteinExistence type="predicted"/>
<protein>
    <submittedName>
        <fullName evidence="2">Uncharacterized protein</fullName>
    </submittedName>
</protein>
<sequence>METKLWNNEWEFVKKRCLIVDARGRKGGLGLLWPRDLNVEIKSFSTYHIEACIKDGAAEPWRLVSFYGHHEVGSRKHSWNLMRLLNGLSVMPTMFIGDFNEVLHGHGHESKTIVEQAWDKVRELDPGPALVNCIRQSRLDLMGWKRTKLGHVQNSIKEKQVKLDALQQNLITISSKGEATVLARDIDKLKAVDDIYWCRRSKMKRDYGIGPRKAFVKLSLIFIPNYSGLNPEATCSFRDSCILASLSHE</sequence>
<keyword evidence="1" id="KW-0175">Coiled coil</keyword>
<dbReference type="EMBL" id="BAABME010000576">
    <property type="protein sequence ID" value="GAA0143906.1"/>
    <property type="molecule type" value="Genomic_DNA"/>
</dbReference>
<evidence type="ECO:0000313" key="3">
    <source>
        <dbReference type="Proteomes" id="UP001454036"/>
    </source>
</evidence>
<evidence type="ECO:0000313" key="2">
    <source>
        <dbReference type="EMBL" id="GAA0143906.1"/>
    </source>
</evidence>
<keyword evidence="3" id="KW-1185">Reference proteome</keyword>
<organism evidence="2 3">
    <name type="scientific">Lithospermum erythrorhizon</name>
    <name type="common">Purple gromwell</name>
    <name type="synonym">Lithospermum officinale var. erythrorhizon</name>
    <dbReference type="NCBI Taxonomy" id="34254"/>
    <lineage>
        <taxon>Eukaryota</taxon>
        <taxon>Viridiplantae</taxon>
        <taxon>Streptophyta</taxon>
        <taxon>Embryophyta</taxon>
        <taxon>Tracheophyta</taxon>
        <taxon>Spermatophyta</taxon>
        <taxon>Magnoliopsida</taxon>
        <taxon>eudicotyledons</taxon>
        <taxon>Gunneridae</taxon>
        <taxon>Pentapetalae</taxon>
        <taxon>asterids</taxon>
        <taxon>lamiids</taxon>
        <taxon>Boraginales</taxon>
        <taxon>Boraginaceae</taxon>
        <taxon>Boraginoideae</taxon>
        <taxon>Lithospermeae</taxon>
        <taxon>Lithospermum</taxon>
    </lineage>
</organism>
<gene>
    <name evidence="2" type="ORF">LIER_04479</name>
</gene>
<feature type="coiled-coil region" evidence="1">
    <location>
        <begin position="149"/>
        <end position="176"/>
    </location>
</feature>
<dbReference type="AlphaFoldDB" id="A0AAV3NYR6"/>